<dbReference type="Pfam" id="PF00126">
    <property type="entry name" value="HTH_1"/>
    <property type="match status" value="1"/>
</dbReference>
<dbReference type="Gene3D" id="3.40.190.10">
    <property type="entry name" value="Periplasmic binding protein-like II"/>
    <property type="match status" value="2"/>
</dbReference>
<dbReference type="InterPro" id="IPR000847">
    <property type="entry name" value="LysR_HTH_N"/>
</dbReference>
<reference evidence="6 7" key="1">
    <citation type="submission" date="2022-04" db="EMBL/GenBank/DDBJ databases">
        <authorList>
            <person name="Grouzdev D.S."/>
            <person name="Pantiukh K.S."/>
            <person name="Krutkina M.S."/>
        </authorList>
    </citation>
    <scope>NUCLEOTIDE SEQUENCE [LARGE SCALE GENOMIC DNA]</scope>
    <source>
        <strain evidence="6 7">6x-1</strain>
    </source>
</reference>
<sequence>MRLPSTQALRALEAFSRHGTLWQAAAELNVTRSAVSHQLRFLEQDLGFALLQRAGKGVVLTAQGRHYAAEVRKALTTLTDAAVQYGDRGVLQGSLTVSSTPGFASFWLCTHAAEFKQLHPDVTLRIVTPHRLHDVAAPGVDVYIAYGDGDWPRHSVELLSTVDCTPVCSPALLNQLGGLNEPADVLRAILLHLSGLSEWTSWFAAAGIIGPDPERGLIFSDMNLVLAAAMAGQGIAIGDNFVCSHVLETGRLVRPFDLSVRVASAYYFVTQRDRSGNPAIQAFAIWLKGRLAQTTPLRAPQPSALPPATPPLP</sequence>
<keyword evidence="7" id="KW-1185">Reference proteome</keyword>
<dbReference type="PANTHER" id="PTHR30537">
    <property type="entry name" value="HTH-TYPE TRANSCRIPTIONAL REGULATOR"/>
    <property type="match status" value="1"/>
</dbReference>
<proteinExistence type="inferred from homology"/>
<dbReference type="InterPro" id="IPR058163">
    <property type="entry name" value="LysR-type_TF_proteobact-type"/>
</dbReference>
<evidence type="ECO:0000256" key="1">
    <source>
        <dbReference type="ARBA" id="ARBA00009437"/>
    </source>
</evidence>
<comment type="caution">
    <text evidence="6">The sequence shown here is derived from an EMBL/GenBank/DDBJ whole genome shotgun (WGS) entry which is preliminary data.</text>
</comment>
<dbReference type="InterPro" id="IPR036390">
    <property type="entry name" value="WH_DNA-bd_sf"/>
</dbReference>
<gene>
    <name evidence="6" type="ORF">MWN34_17810</name>
</gene>
<accession>A0ABT0DFM6</accession>
<evidence type="ECO:0000256" key="3">
    <source>
        <dbReference type="ARBA" id="ARBA00023125"/>
    </source>
</evidence>
<evidence type="ECO:0000256" key="2">
    <source>
        <dbReference type="ARBA" id="ARBA00023015"/>
    </source>
</evidence>
<name>A0ABT0DFM6_9HYPH</name>
<keyword evidence="4" id="KW-0804">Transcription</keyword>
<dbReference type="InterPro" id="IPR036388">
    <property type="entry name" value="WH-like_DNA-bd_sf"/>
</dbReference>
<dbReference type="Gene3D" id="1.10.10.10">
    <property type="entry name" value="Winged helix-like DNA-binding domain superfamily/Winged helix DNA-binding domain"/>
    <property type="match status" value="1"/>
</dbReference>
<organism evidence="6 7">
    <name type="scientific">Ancylobacter crimeensis</name>
    <dbReference type="NCBI Taxonomy" id="2579147"/>
    <lineage>
        <taxon>Bacteria</taxon>
        <taxon>Pseudomonadati</taxon>
        <taxon>Pseudomonadota</taxon>
        <taxon>Alphaproteobacteria</taxon>
        <taxon>Hyphomicrobiales</taxon>
        <taxon>Xanthobacteraceae</taxon>
        <taxon>Ancylobacter</taxon>
    </lineage>
</organism>
<evidence type="ECO:0000313" key="7">
    <source>
        <dbReference type="Proteomes" id="UP001203284"/>
    </source>
</evidence>
<dbReference type="InterPro" id="IPR005119">
    <property type="entry name" value="LysR_subst-bd"/>
</dbReference>
<protein>
    <submittedName>
        <fullName evidence="6">LysR substrate-binding domain-containing protein</fullName>
    </submittedName>
</protein>
<evidence type="ECO:0000256" key="4">
    <source>
        <dbReference type="ARBA" id="ARBA00023163"/>
    </source>
</evidence>
<dbReference type="CDD" id="cd08432">
    <property type="entry name" value="PBP2_GcdR_TrpI_HvrB_AmpR_like"/>
    <property type="match status" value="1"/>
</dbReference>
<feature type="domain" description="HTH lysR-type" evidence="5">
    <location>
        <begin position="4"/>
        <end position="61"/>
    </location>
</feature>
<evidence type="ECO:0000313" key="6">
    <source>
        <dbReference type="EMBL" id="MCK0198758.1"/>
    </source>
</evidence>
<dbReference type="PROSITE" id="PS50931">
    <property type="entry name" value="HTH_LYSR"/>
    <property type="match status" value="1"/>
</dbReference>
<dbReference type="Pfam" id="PF03466">
    <property type="entry name" value="LysR_substrate"/>
    <property type="match status" value="1"/>
</dbReference>
<keyword evidence="2" id="KW-0805">Transcription regulation</keyword>
<dbReference type="SUPFAM" id="SSF46785">
    <property type="entry name" value="Winged helix' DNA-binding domain"/>
    <property type="match status" value="1"/>
</dbReference>
<dbReference type="EMBL" id="JALKCH010000014">
    <property type="protein sequence ID" value="MCK0198758.1"/>
    <property type="molecule type" value="Genomic_DNA"/>
</dbReference>
<evidence type="ECO:0000259" key="5">
    <source>
        <dbReference type="PROSITE" id="PS50931"/>
    </source>
</evidence>
<dbReference type="Proteomes" id="UP001203284">
    <property type="component" value="Unassembled WGS sequence"/>
</dbReference>
<dbReference type="SUPFAM" id="SSF53850">
    <property type="entry name" value="Periplasmic binding protein-like II"/>
    <property type="match status" value="1"/>
</dbReference>
<dbReference type="RefSeq" id="WP_247030659.1">
    <property type="nucleotide sequence ID" value="NZ_JALKCH010000014.1"/>
</dbReference>
<comment type="similarity">
    <text evidence="1">Belongs to the LysR transcriptional regulatory family.</text>
</comment>
<dbReference type="PANTHER" id="PTHR30537:SF79">
    <property type="entry name" value="TRANSCRIPTIONAL REGULATOR-RELATED"/>
    <property type="match status" value="1"/>
</dbReference>
<keyword evidence="3" id="KW-0238">DNA-binding</keyword>